<keyword evidence="1" id="KW-0547">Nucleotide-binding</keyword>
<keyword evidence="3" id="KW-0472">Membrane</keyword>
<evidence type="ECO:0000256" key="2">
    <source>
        <dbReference type="ARBA" id="ARBA00023239"/>
    </source>
</evidence>
<name>L5KVA2_PTEAL</name>
<dbReference type="GO" id="GO:0005886">
    <property type="term" value="C:plasma membrane"/>
    <property type="evidence" value="ECO:0007669"/>
    <property type="project" value="TreeGrafter"/>
</dbReference>
<keyword evidence="2" id="KW-0456">Lyase</keyword>
<keyword evidence="3" id="KW-1133">Transmembrane helix</keyword>
<dbReference type="GO" id="GO:0004016">
    <property type="term" value="F:adenylate cyclase activity"/>
    <property type="evidence" value="ECO:0007669"/>
    <property type="project" value="TreeGrafter"/>
</dbReference>
<evidence type="ECO:0000256" key="3">
    <source>
        <dbReference type="SAM" id="Phobius"/>
    </source>
</evidence>
<evidence type="ECO:0000313" key="5">
    <source>
        <dbReference type="Proteomes" id="UP000010552"/>
    </source>
</evidence>
<dbReference type="GO" id="GO:0006171">
    <property type="term" value="P:cAMP biosynthetic process"/>
    <property type="evidence" value="ECO:0007669"/>
    <property type="project" value="TreeGrafter"/>
</dbReference>
<feature type="transmembrane region" description="Helical" evidence="3">
    <location>
        <begin position="66"/>
        <end position="85"/>
    </location>
</feature>
<dbReference type="GO" id="GO:0007193">
    <property type="term" value="P:adenylate cyclase-inhibiting G protein-coupled receptor signaling pathway"/>
    <property type="evidence" value="ECO:0007669"/>
    <property type="project" value="TreeGrafter"/>
</dbReference>
<dbReference type="PANTHER" id="PTHR45627">
    <property type="entry name" value="ADENYLATE CYCLASE TYPE 1"/>
    <property type="match status" value="1"/>
</dbReference>
<evidence type="ECO:0000313" key="4">
    <source>
        <dbReference type="EMBL" id="ELK15369.1"/>
    </source>
</evidence>
<keyword evidence="3" id="KW-0812">Transmembrane</keyword>
<dbReference type="STRING" id="9402.L5KVA2"/>
<reference evidence="5" key="1">
    <citation type="journal article" date="2013" name="Science">
        <title>Comparative analysis of bat genomes provides insight into the evolution of flight and immunity.</title>
        <authorList>
            <person name="Zhang G."/>
            <person name="Cowled C."/>
            <person name="Shi Z."/>
            <person name="Huang Z."/>
            <person name="Bishop-Lilly K.A."/>
            <person name="Fang X."/>
            <person name="Wynne J.W."/>
            <person name="Xiong Z."/>
            <person name="Baker M.L."/>
            <person name="Zhao W."/>
            <person name="Tachedjian M."/>
            <person name="Zhu Y."/>
            <person name="Zhou P."/>
            <person name="Jiang X."/>
            <person name="Ng J."/>
            <person name="Yang L."/>
            <person name="Wu L."/>
            <person name="Xiao J."/>
            <person name="Feng Y."/>
            <person name="Chen Y."/>
            <person name="Sun X."/>
            <person name="Zhang Y."/>
            <person name="Marsh G.A."/>
            <person name="Crameri G."/>
            <person name="Broder C.C."/>
            <person name="Frey K.G."/>
            <person name="Wang L.F."/>
            <person name="Wang J."/>
        </authorList>
    </citation>
    <scope>NUCLEOTIDE SEQUENCE [LARGE SCALE GENOMIC DNA]</scope>
</reference>
<protein>
    <submittedName>
        <fullName evidence="4">Adenylate cyclase type 7</fullName>
    </submittedName>
</protein>
<sequence length="338" mass="36438">MPAKGRYFLNEGEAGPDHDVLYEKYRLTSQHGPLLLTLLLVAVAACTALVVLAFGSGDPSRHKAVLGTAFLTLIVFVALYVLVYIECLVRRWLWASALLTWACLVTLGYVLVFDSWTNAACGWEQVPFFLFVVFVVYTLLPFSMQGAVAAGIVSSTSHLLVLGTLMGVFSKPSTRVGLQASELCVQMDGPTDRLSREARPPGRAAGGLCVPGLWCPRGPAPHSSPGPRAPFLHPEVSPIEPRPHKAGGMTRSGVFLLSERSLFLVVTCTCFPPVWAWDLLQETEAGALGSQGNTVLFVTVTGAPLGLWALWGAARLPPQKWLASLVFGVRALGTRQCH</sequence>
<gene>
    <name evidence="4" type="ORF">PAL_GLEAN10011003</name>
</gene>
<proteinExistence type="predicted"/>
<dbReference type="Proteomes" id="UP000010552">
    <property type="component" value="Unassembled WGS sequence"/>
</dbReference>
<dbReference type="GO" id="GO:0007189">
    <property type="term" value="P:adenylate cyclase-activating G protein-coupled receptor signaling pathway"/>
    <property type="evidence" value="ECO:0007669"/>
    <property type="project" value="TreeGrafter"/>
</dbReference>
<dbReference type="GO" id="GO:0000166">
    <property type="term" value="F:nucleotide binding"/>
    <property type="evidence" value="ECO:0007669"/>
    <property type="project" value="UniProtKB-KW"/>
</dbReference>
<dbReference type="EMBL" id="KB030537">
    <property type="protein sequence ID" value="ELK15369.1"/>
    <property type="molecule type" value="Genomic_DNA"/>
</dbReference>
<dbReference type="PANTHER" id="PTHR45627:SF9">
    <property type="entry name" value="ADENYLATE CYCLASE TYPE 7"/>
    <property type="match status" value="1"/>
</dbReference>
<keyword evidence="5" id="KW-1185">Reference proteome</keyword>
<organism evidence="4 5">
    <name type="scientific">Pteropus alecto</name>
    <name type="common">Black flying fox</name>
    <dbReference type="NCBI Taxonomy" id="9402"/>
    <lineage>
        <taxon>Eukaryota</taxon>
        <taxon>Metazoa</taxon>
        <taxon>Chordata</taxon>
        <taxon>Craniata</taxon>
        <taxon>Vertebrata</taxon>
        <taxon>Euteleostomi</taxon>
        <taxon>Mammalia</taxon>
        <taxon>Eutheria</taxon>
        <taxon>Laurasiatheria</taxon>
        <taxon>Chiroptera</taxon>
        <taxon>Yinpterochiroptera</taxon>
        <taxon>Pteropodoidea</taxon>
        <taxon>Pteropodidae</taxon>
        <taxon>Pteropodinae</taxon>
        <taxon>Pteropus</taxon>
    </lineage>
</organism>
<feature type="transmembrane region" description="Helical" evidence="3">
    <location>
        <begin position="34"/>
        <end position="54"/>
    </location>
</feature>
<dbReference type="AlphaFoldDB" id="L5KVA2"/>
<feature type="transmembrane region" description="Helical" evidence="3">
    <location>
        <begin position="148"/>
        <end position="169"/>
    </location>
</feature>
<evidence type="ECO:0000256" key="1">
    <source>
        <dbReference type="ARBA" id="ARBA00022741"/>
    </source>
</evidence>
<accession>L5KVA2</accession>
<feature type="transmembrane region" description="Helical" evidence="3">
    <location>
        <begin position="125"/>
        <end position="142"/>
    </location>
</feature>
<feature type="transmembrane region" description="Helical" evidence="3">
    <location>
        <begin position="91"/>
        <end position="113"/>
    </location>
</feature>
<dbReference type="InParanoid" id="L5KVA2"/>